<dbReference type="InterPro" id="IPR038042">
    <property type="entry name" value="Gp37-like"/>
</dbReference>
<reference evidence="1 2" key="1">
    <citation type="submission" date="2016-10" db="EMBL/GenBank/DDBJ databases">
        <authorList>
            <person name="de Groot N.N."/>
        </authorList>
    </citation>
    <scope>NUCLEOTIDE SEQUENCE [LARGE SCALE GENOMIC DNA]</scope>
    <source>
        <strain evidence="1 2">Nm1</strain>
    </source>
</reference>
<protein>
    <recommendedName>
        <fullName evidence="3">Gp37 protein</fullName>
    </recommendedName>
</protein>
<dbReference type="RefSeq" id="WP_090412466.1">
    <property type="nucleotide sequence ID" value="NZ_FNOY01000011.1"/>
</dbReference>
<proteinExistence type="predicted"/>
<dbReference type="EMBL" id="FNOY01000011">
    <property type="protein sequence ID" value="SDX88191.1"/>
    <property type="molecule type" value="Genomic_DNA"/>
</dbReference>
<dbReference type="InterPro" id="IPR056912">
    <property type="entry name" value="Phage_JBD30_tail_term-like"/>
</dbReference>
<dbReference type="OrthoDB" id="4014363at2"/>
<dbReference type="Gene3D" id="3.30.2000.10">
    <property type="entry name" value="Phage tail protein-like"/>
    <property type="match status" value="1"/>
</dbReference>
<accession>A0A1H3FB59</accession>
<keyword evidence="2" id="KW-1185">Reference proteome</keyword>
<dbReference type="STRING" id="44576.SAMN05421881_101139"/>
<dbReference type="Proteomes" id="UP000198640">
    <property type="component" value="Unassembled WGS sequence"/>
</dbReference>
<evidence type="ECO:0008006" key="3">
    <source>
        <dbReference type="Google" id="ProtNLM"/>
    </source>
</evidence>
<gene>
    <name evidence="1" type="ORF">SAMN05421881_101139</name>
</gene>
<sequence>MAIKLFNPEWIIARLSVHVPLLARCAGAAGLAEAAYDIKQFPSAYVLPSAERPDGSRTGTMVVSQQNTARFSVVLAVRNLRDARGERAQSDLLCLREEIMAVLHGWQPDQDFDPIEYAGGRLLQLTDQVLWWQDDFLTAHFIRS</sequence>
<dbReference type="AlphaFoldDB" id="A0A1H3FB59"/>
<name>A0A1H3FB59_9PROT</name>
<evidence type="ECO:0000313" key="1">
    <source>
        <dbReference type="EMBL" id="SDX88191.1"/>
    </source>
</evidence>
<evidence type="ECO:0000313" key="2">
    <source>
        <dbReference type="Proteomes" id="UP000198640"/>
    </source>
</evidence>
<organism evidence="1 2">
    <name type="scientific">Nitrosomonas halophila</name>
    <dbReference type="NCBI Taxonomy" id="44576"/>
    <lineage>
        <taxon>Bacteria</taxon>
        <taxon>Pseudomonadati</taxon>
        <taxon>Pseudomonadota</taxon>
        <taxon>Betaproteobacteria</taxon>
        <taxon>Nitrosomonadales</taxon>
        <taxon>Nitrosomonadaceae</taxon>
        <taxon>Nitrosomonas</taxon>
    </lineage>
</organism>
<dbReference type="Pfam" id="PF23840">
    <property type="entry name" value="Phage_tail_terminator"/>
    <property type="match status" value="1"/>
</dbReference>